<evidence type="ECO:0008006" key="3">
    <source>
        <dbReference type="Google" id="ProtNLM"/>
    </source>
</evidence>
<dbReference type="PANTHER" id="PTHR33223:SF11">
    <property type="entry name" value="ELEMENT PROTEIN, PUTATIVE-RELATED"/>
    <property type="match status" value="1"/>
</dbReference>
<organism evidence="1 2">
    <name type="scientific">Tanacetum coccineum</name>
    <dbReference type="NCBI Taxonomy" id="301880"/>
    <lineage>
        <taxon>Eukaryota</taxon>
        <taxon>Viridiplantae</taxon>
        <taxon>Streptophyta</taxon>
        <taxon>Embryophyta</taxon>
        <taxon>Tracheophyta</taxon>
        <taxon>Spermatophyta</taxon>
        <taxon>Magnoliopsida</taxon>
        <taxon>eudicotyledons</taxon>
        <taxon>Gunneridae</taxon>
        <taxon>Pentapetalae</taxon>
        <taxon>asterids</taxon>
        <taxon>campanulids</taxon>
        <taxon>Asterales</taxon>
        <taxon>Asteraceae</taxon>
        <taxon>Asteroideae</taxon>
        <taxon>Anthemideae</taxon>
        <taxon>Anthemidinae</taxon>
        <taxon>Tanacetum</taxon>
    </lineage>
</organism>
<reference evidence="1" key="1">
    <citation type="journal article" date="2022" name="Int. J. Mol. Sci.">
        <title>Draft Genome of Tanacetum Coccineum: Genomic Comparison of Closely Related Tanacetum-Family Plants.</title>
        <authorList>
            <person name="Yamashiro T."/>
            <person name="Shiraishi A."/>
            <person name="Nakayama K."/>
            <person name="Satake H."/>
        </authorList>
    </citation>
    <scope>NUCLEOTIDE SEQUENCE</scope>
</reference>
<evidence type="ECO:0000313" key="2">
    <source>
        <dbReference type="Proteomes" id="UP001151760"/>
    </source>
</evidence>
<comment type="caution">
    <text evidence="1">The sequence shown here is derived from an EMBL/GenBank/DDBJ whole genome shotgun (WGS) entry which is preliminary data.</text>
</comment>
<name>A0ABQ5A4W1_9ASTR</name>
<dbReference type="Proteomes" id="UP001151760">
    <property type="component" value="Unassembled WGS sequence"/>
</dbReference>
<dbReference type="PANTHER" id="PTHR33223">
    <property type="entry name" value="CCHC-TYPE DOMAIN-CONTAINING PROTEIN"/>
    <property type="match status" value="1"/>
</dbReference>
<protein>
    <recommendedName>
        <fullName evidence="3">Retrotransposon gag domain-containing protein</fullName>
    </recommendedName>
</protein>
<sequence>MVVRSGCRGGGDEVVAAVGWRGCGGDRRWEMEMKRRLVVVGGDEAAIEDYTLPDGLKIPPPVGSYDGKGDPDNYLHLFKGAIRMQKWAMPVACHMFTYTLKDSTRIWWNGKKAGSIVNYEDLKAKFRSHFSQHKILQRPTWLYKISIKWEGESTRAFVIRKFLRTLPSKWRPKVTAIEESKDFSKLSLDELVGNLKVYEVVLEKYLESAKNKKEKYKSLALKER</sequence>
<gene>
    <name evidence="1" type="ORF">Tco_0803619</name>
</gene>
<reference evidence="1" key="2">
    <citation type="submission" date="2022-01" db="EMBL/GenBank/DDBJ databases">
        <authorList>
            <person name="Yamashiro T."/>
            <person name="Shiraishi A."/>
            <person name="Satake H."/>
            <person name="Nakayama K."/>
        </authorList>
    </citation>
    <scope>NUCLEOTIDE SEQUENCE</scope>
</reference>
<accession>A0ABQ5A4W1</accession>
<proteinExistence type="predicted"/>
<dbReference type="EMBL" id="BQNB010011903">
    <property type="protein sequence ID" value="GJS96651.1"/>
    <property type="molecule type" value="Genomic_DNA"/>
</dbReference>
<keyword evidence="2" id="KW-1185">Reference proteome</keyword>
<evidence type="ECO:0000313" key="1">
    <source>
        <dbReference type="EMBL" id="GJS96651.1"/>
    </source>
</evidence>